<proteinExistence type="inferred from homology"/>
<organism evidence="12 13">
    <name type="scientific">Sporidiobolus salmonicolor</name>
    <name type="common">Yeast-like fungus</name>
    <name type="synonym">Sporobolomyces salmonicolor</name>
    <dbReference type="NCBI Taxonomy" id="5005"/>
    <lineage>
        <taxon>Eukaryota</taxon>
        <taxon>Fungi</taxon>
        <taxon>Dikarya</taxon>
        <taxon>Basidiomycota</taxon>
        <taxon>Pucciniomycotina</taxon>
        <taxon>Microbotryomycetes</taxon>
        <taxon>Sporidiobolales</taxon>
        <taxon>Sporidiobolaceae</taxon>
        <taxon>Sporobolomyces</taxon>
    </lineage>
</organism>
<dbReference type="Pfam" id="PF03725">
    <property type="entry name" value="RNase_PH_C"/>
    <property type="match status" value="1"/>
</dbReference>
<keyword evidence="4" id="KW-0963">Cytoplasm</keyword>
<dbReference type="Pfam" id="PF01138">
    <property type="entry name" value="RNase_PH"/>
    <property type="match status" value="1"/>
</dbReference>
<feature type="domain" description="Exoribonuclease phosphorolytic" evidence="10">
    <location>
        <begin position="55"/>
        <end position="226"/>
    </location>
</feature>
<comment type="similarity">
    <text evidence="3">Belongs to the RNase PH family.</text>
</comment>
<keyword evidence="5" id="KW-0698">rRNA processing</keyword>
<dbReference type="SUPFAM" id="SSF55666">
    <property type="entry name" value="Ribonuclease PH domain 2-like"/>
    <property type="match status" value="1"/>
</dbReference>
<dbReference type="InterPro" id="IPR033196">
    <property type="entry name" value="Rrp43"/>
</dbReference>
<dbReference type="OrthoDB" id="45882at2759"/>
<dbReference type="GO" id="GO:0000177">
    <property type="term" value="C:cytoplasmic exosome (RNase complex)"/>
    <property type="evidence" value="ECO:0007669"/>
    <property type="project" value="TreeGrafter"/>
</dbReference>
<evidence type="ECO:0000256" key="9">
    <source>
        <dbReference type="ARBA" id="ARBA00030617"/>
    </source>
</evidence>
<dbReference type="GO" id="GO:0071028">
    <property type="term" value="P:nuclear mRNA surveillance"/>
    <property type="evidence" value="ECO:0007669"/>
    <property type="project" value="TreeGrafter"/>
</dbReference>
<evidence type="ECO:0000313" key="12">
    <source>
        <dbReference type="EMBL" id="CEQ39301.1"/>
    </source>
</evidence>
<evidence type="ECO:0000259" key="11">
    <source>
        <dbReference type="Pfam" id="PF03725"/>
    </source>
</evidence>
<evidence type="ECO:0000256" key="5">
    <source>
        <dbReference type="ARBA" id="ARBA00022552"/>
    </source>
</evidence>
<dbReference type="AlphaFoldDB" id="A0A0D6EHB9"/>
<dbReference type="Gene3D" id="3.30.230.70">
    <property type="entry name" value="GHMP Kinase, N-terminal domain"/>
    <property type="match status" value="1"/>
</dbReference>
<dbReference type="GO" id="GO:0005730">
    <property type="term" value="C:nucleolus"/>
    <property type="evidence" value="ECO:0007669"/>
    <property type="project" value="UniProtKB-SubCell"/>
</dbReference>
<protein>
    <recommendedName>
        <fullName evidence="9">Ribosomal RNA-processing protein 43</fullName>
    </recommendedName>
</protein>
<evidence type="ECO:0000256" key="1">
    <source>
        <dbReference type="ARBA" id="ARBA00004496"/>
    </source>
</evidence>
<dbReference type="GO" id="GO:0034476">
    <property type="term" value="P:U5 snRNA 3'-end processing"/>
    <property type="evidence" value="ECO:0007669"/>
    <property type="project" value="TreeGrafter"/>
</dbReference>
<dbReference type="GO" id="GO:0000467">
    <property type="term" value="P:exonucleolytic trimming to generate mature 3'-end of 5.8S rRNA from tricistronic rRNA transcript (SSU-rRNA, 5.8S rRNA, LSU-rRNA)"/>
    <property type="evidence" value="ECO:0007669"/>
    <property type="project" value="TreeGrafter"/>
</dbReference>
<evidence type="ECO:0000259" key="10">
    <source>
        <dbReference type="Pfam" id="PF01138"/>
    </source>
</evidence>
<dbReference type="GO" id="GO:0035925">
    <property type="term" value="F:mRNA 3'-UTR AU-rich region binding"/>
    <property type="evidence" value="ECO:0007669"/>
    <property type="project" value="TreeGrafter"/>
</dbReference>
<evidence type="ECO:0000256" key="2">
    <source>
        <dbReference type="ARBA" id="ARBA00004604"/>
    </source>
</evidence>
<dbReference type="InterPro" id="IPR036345">
    <property type="entry name" value="ExoRNase_PH_dom2_sf"/>
</dbReference>
<dbReference type="InterPro" id="IPR027408">
    <property type="entry name" value="PNPase/RNase_PH_dom_sf"/>
</dbReference>
<dbReference type="InterPro" id="IPR015847">
    <property type="entry name" value="ExoRNase_PH_dom2"/>
</dbReference>
<dbReference type="EMBL" id="CENE01000002">
    <property type="protein sequence ID" value="CEQ39301.1"/>
    <property type="molecule type" value="Genomic_DNA"/>
</dbReference>
<dbReference type="Proteomes" id="UP000243876">
    <property type="component" value="Unassembled WGS sequence"/>
</dbReference>
<keyword evidence="6" id="KW-0271">Exosome</keyword>
<keyword evidence="7" id="KW-0694">RNA-binding</keyword>
<dbReference type="GO" id="GO:0071035">
    <property type="term" value="P:nuclear polyadenylation-dependent rRNA catabolic process"/>
    <property type="evidence" value="ECO:0007669"/>
    <property type="project" value="TreeGrafter"/>
</dbReference>
<evidence type="ECO:0000256" key="3">
    <source>
        <dbReference type="ARBA" id="ARBA00006678"/>
    </source>
</evidence>
<evidence type="ECO:0000256" key="4">
    <source>
        <dbReference type="ARBA" id="ARBA00022490"/>
    </source>
</evidence>
<dbReference type="GO" id="GO:0071038">
    <property type="term" value="P:TRAMP-dependent tRNA surveillance pathway"/>
    <property type="evidence" value="ECO:0007669"/>
    <property type="project" value="TreeGrafter"/>
</dbReference>
<reference evidence="13" key="1">
    <citation type="submission" date="2015-02" db="EMBL/GenBank/DDBJ databases">
        <authorList>
            <person name="Gon?alves P."/>
        </authorList>
    </citation>
    <scope>NUCLEOTIDE SEQUENCE [LARGE SCALE GENOMIC DNA]</scope>
</reference>
<dbReference type="CDD" id="cd11369">
    <property type="entry name" value="RNase_PH_RRP43"/>
    <property type="match status" value="1"/>
</dbReference>
<feature type="domain" description="Exoribonuclease phosphorolytic" evidence="11">
    <location>
        <begin position="259"/>
        <end position="293"/>
    </location>
</feature>
<dbReference type="PANTHER" id="PTHR11097">
    <property type="entry name" value="EXOSOME COMPLEX EXONUCLEASE RIBOSOMAL RNA PROCESSING PROTEIN"/>
    <property type="match status" value="1"/>
</dbReference>
<dbReference type="GO" id="GO:0034475">
    <property type="term" value="P:U4 snRNA 3'-end processing"/>
    <property type="evidence" value="ECO:0007669"/>
    <property type="project" value="TreeGrafter"/>
</dbReference>
<evidence type="ECO:0000256" key="6">
    <source>
        <dbReference type="ARBA" id="ARBA00022835"/>
    </source>
</evidence>
<dbReference type="GO" id="GO:0016075">
    <property type="term" value="P:rRNA catabolic process"/>
    <property type="evidence" value="ECO:0007669"/>
    <property type="project" value="TreeGrafter"/>
</dbReference>
<keyword evidence="8" id="KW-0539">Nucleus</keyword>
<dbReference type="InterPro" id="IPR001247">
    <property type="entry name" value="ExoRNase_PH_dom1"/>
</dbReference>
<evidence type="ECO:0000256" key="8">
    <source>
        <dbReference type="ARBA" id="ARBA00023242"/>
    </source>
</evidence>
<keyword evidence="13" id="KW-1185">Reference proteome</keyword>
<accession>A0A0D6EHB9</accession>
<dbReference type="InterPro" id="IPR050590">
    <property type="entry name" value="Exosome_comp_Rrp42_subfam"/>
</dbReference>
<evidence type="ECO:0000256" key="7">
    <source>
        <dbReference type="ARBA" id="ARBA00022884"/>
    </source>
</evidence>
<dbReference type="SUPFAM" id="SSF54211">
    <property type="entry name" value="Ribosomal protein S5 domain 2-like"/>
    <property type="match status" value="1"/>
</dbReference>
<dbReference type="PANTHER" id="PTHR11097:SF9">
    <property type="entry name" value="EXOSOME COMPLEX COMPONENT RRP43"/>
    <property type="match status" value="1"/>
</dbReference>
<sequence>MAATATGATAAASTLTPALFKRLHPRPYLDKFIGEGVRPDGRPVGAQAKDQAVWRDASINIGSVSTAPSSALVRLGKTTLVCGVTLEIAPPDLATPNQGFIGVSPDLFPLSSFSYATDSRERTVPNVDLSPLCSPLFRPGPPPDEAQVLSARLRDVLLSYALHSLPLFTFHLASNSSNVVSLSSLIIEPGKAAFVVYLDVVCLNYDGGVLDAAVLACVGALKSLVLPKATFDIDTNATICERPSPANDSGSRIPLGSEPYSVSFGVFNGQLLPDPTLFESQLCSSQVTVVVASPSSSSPSSLKAAPLLGVYQAGAPLEGGRETLRQCVAMARTRAEELRGMVAQ</sequence>
<dbReference type="GO" id="GO:0034473">
    <property type="term" value="P:U1 snRNA 3'-end processing"/>
    <property type="evidence" value="ECO:0007669"/>
    <property type="project" value="TreeGrafter"/>
</dbReference>
<comment type="subcellular location">
    <subcellularLocation>
        <location evidence="1">Cytoplasm</location>
    </subcellularLocation>
    <subcellularLocation>
        <location evidence="2">Nucleus</location>
        <location evidence="2">Nucleolus</location>
    </subcellularLocation>
</comment>
<evidence type="ECO:0000313" key="13">
    <source>
        <dbReference type="Proteomes" id="UP000243876"/>
    </source>
</evidence>
<name>A0A0D6EHB9_SPOSA</name>
<dbReference type="GO" id="GO:0000176">
    <property type="term" value="C:nuclear exosome (RNase complex)"/>
    <property type="evidence" value="ECO:0007669"/>
    <property type="project" value="UniProtKB-ARBA"/>
</dbReference>
<dbReference type="InterPro" id="IPR020568">
    <property type="entry name" value="Ribosomal_Su5_D2-typ_SF"/>
</dbReference>
<gene>
    <name evidence="12" type="primary">SPOSA6832_00820</name>
</gene>